<evidence type="ECO:0000313" key="3">
    <source>
        <dbReference type="Proteomes" id="UP000199236"/>
    </source>
</evidence>
<protein>
    <submittedName>
        <fullName evidence="2">Uncharacterized protein</fullName>
    </submittedName>
</protein>
<sequence length="48" mass="5228">MYCQKNKPAIEEVIEIVVSLRHVPAAIFAMSGPFVCLLSLLLITGAIQ</sequence>
<keyword evidence="1" id="KW-0472">Membrane</keyword>
<keyword evidence="1" id="KW-1133">Transmembrane helix</keyword>
<gene>
    <name evidence="2" type="ORF">SAMN04488056_10335</name>
</gene>
<organism evidence="2 3">
    <name type="scientific">Cohaesibacter marisflavi</name>
    <dbReference type="NCBI Taxonomy" id="655353"/>
    <lineage>
        <taxon>Bacteria</taxon>
        <taxon>Pseudomonadati</taxon>
        <taxon>Pseudomonadota</taxon>
        <taxon>Alphaproteobacteria</taxon>
        <taxon>Hyphomicrobiales</taxon>
        <taxon>Cohaesibacteraceae</taxon>
    </lineage>
</organism>
<reference evidence="2 3" key="1">
    <citation type="submission" date="2016-10" db="EMBL/GenBank/DDBJ databases">
        <authorList>
            <person name="de Groot N.N."/>
        </authorList>
    </citation>
    <scope>NUCLEOTIDE SEQUENCE [LARGE SCALE GENOMIC DNA]</scope>
    <source>
        <strain evidence="2 3">CGMCC 1.9157</strain>
    </source>
</reference>
<evidence type="ECO:0000313" key="2">
    <source>
        <dbReference type="EMBL" id="SFO06585.1"/>
    </source>
</evidence>
<dbReference type="AlphaFoldDB" id="A0A1I5E4Y2"/>
<dbReference type="STRING" id="655353.SAMN04488056_10335"/>
<name>A0A1I5E4Y2_9HYPH</name>
<dbReference type="Proteomes" id="UP000199236">
    <property type="component" value="Unassembled WGS sequence"/>
</dbReference>
<keyword evidence="3" id="KW-1185">Reference proteome</keyword>
<feature type="transmembrane region" description="Helical" evidence="1">
    <location>
        <begin position="25"/>
        <end position="47"/>
    </location>
</feature>
<proteinExistence type="predicted"/>
<evidence type="ECO:0000256" key="1">
    <source>
        <dbReference type="SAM" id="Phobius"/>
    </source>
</evidence>
<keyword evidence="1" id="KW-0812">Transmembrane</keyword>
<accession>A0A1I5E4Y2</accession>
<dbReference type="RefSeq" id="WP_175527964.1">
    <property type="nucleotide sequence ID" value="NZ_FOVR01000003.1"/>
</dbReference>
<dbReference type="EMBL" id="FOVR01000003">
    <property type="protein sequence ID" value="SFO06585.1"/>
    <property type="molecule type" value="Genomic_DNA"/>
</dbReference>